<evidence type="ECO:0000256" key="6">
    <source>
        <dbReference type="SAM" id="SignalP"/>
    </source>
</evidence>
<name>A0AAP9R1P3_KLEAE</name>
<evidence type="ECO:0000256" key="1">
    <source>
        <dbReference type="ARBA" id="ARBA00007074"/>
    </source>
</evidence>
<evidence type="ECO:0000256" key="5">
    <source>
        <dbReference type="ARBA" id="ARBA00022807"/>
    </source>
</evidence>
<dbReference type="PANTHER" id="PTHR47360">
    <property type="entry name" value="MUREIN DD-ENDOPEPTIDASE MEPS/MUREIN LD-CARBOXYPEPTIDASE"/>
    <property type="match status" value="1"/>
</dbReference>
<organism evidence="8 9">
    <name type="scientific">Klebsiella aerogenes</name>
    <name type="common">Enterobacter aerogenes</name>
    <dbReference type="NCBI Taxonomy" id="548"/>
    <lineage>
        <taxon>Bacteria</taxon>
        <taxon>Pseudomonadati</taxon>
        <taxon>Pseudomonadota</taxon>
        <taxon>Gammaproteobacteria</taxon>
        <taxon>Enterobacterales</taxon>
        <taxon>Enterobacteriaceae</taxon>
        <taxon>Klebsiella/Raoultella group</taxon>
        <taxon>Klebsiella</taxon>
    </lineage>
</organism>
<dbReference type="EMBL" id="CP055905">
    <property type="protein sequence ID" value="QMR42947.1"/>
    <property type="molecule type" value="Genomic_DNA"/>
</dbReference>
<keyword evidence="4" id="KW-0378">Hydrolase</keyword>
<dbReference type="GO" id="GO:0006508">
    <property type="term" value="P:proteolysis"/>
    <property type="evidence" value="ECO:0007669"/>
    <property type="project" value="UniProtKB-KW"/>
</dbReference>
<keyword evidence="5" id="KW-0788">Thiol protease</keyword>
<dbReference type="PANTHER" id="PTHR47360:SF1">
    <property type="entry name" value="ENDOPEPTIDASE NLPC-RELATED"/>
    <property type="match status" value="1"/>
</dbReference>
<evidence type="ECO:0000256" key="2">
    <source>
        <dbReference type="ARBA" id="ARBA00022670"/>
    </source>
</evidence>
<dbReference type="InterPro" id="IPR000064">
    <property type="entry name" value="NLP_P60_dom"/>
</dbReference>
<keyword evidence="8" id="KW-0614">Plasmid</keyword>
<dbReference type="Pfam" id="PF00877">
    <property type="entry name" value="NLPC_P60"/>
    <property type="match status" value="1"/>
</dbReference>
<dbReference type="InterPro" id="IPR052062">
    <property type="entry name" value="Murein_DD/LD_carboxypeptidase"/>
</dbReference>
<keyword evidence="2" id="KW-0645">Protease</keyword>
<geneLocation type="plasmid" evidence="9">
    <name>prhbstw-00938_2</name>
</geneLocation>
<accession>A0AAP9R1P3</accession>
<evidence type="ECO:0000256" key="4">
    <source>
        <dbReference type="ARBA" id="ARBA00022801"/>
    </source>
</evidence>
<dbReference type="Gene3D" id="3.90.1720.10">
    <property type="entry name" value="endopeptidase domain like (from Nostoc punctiforme)"/>
    <property type="match status" value="1"/>
</dbReference>
<evidence type="ECO:0000313" key="8">
    <source>
        <dbReference type="EMBL" id="QMR42947.1"/>
    </source>
</evidence>
<feature type="signal peptide" evidence="6">
    <location>
        <begin position="1"/>
        <end position="23"/>
    </location>
</feature>
<dbReference type="RefSeq" id="WP_182015719.1">
    <property type="nucleotide sequence ID" value="NZ_CP055905.1"/>
</dbReference>
<sequence length="172" mass="19173">MYLKKFLSALLLCVATSAGHAYAFDLPPDLATPAHQSLFTQSSHSRSADTKSKILTQYSNWEGTRYLYGGHSHHGIDCSALMQEIFRGAVDMQLPRTTGEQILRGHHVARGNLKPGDLVFFQTSPGTRHVGVYVGNHEFIHASKMKGVTISSLDNRYWNSHYETSRRILALA</sequence>
<reference evidence="9" key="1">
    <citation type="submission" date="2020-06" db="EMBL/GenBank/DDBJ databases">
        <title>REHAB project genomes.</title>
        <authorList>
            <person name="Shaw L.P."/>
        </authorList>
    </citation>
    <scope>NUCLEOTIDE SEQUENCE [LARGE SCALE GENOMIC DNA]</scope>
    <source>
        <strain evidence="9">RHBSTW-00938</strain>
        <plasmid evidence="9">prhbstw-00938_2</plasmid>
    </source>
</reference>
<proteinExistence type="inferred from homology"/>
<comment type="similarity">
    <text evidence="1">Belongs to the peptidase C40 family.</text>
</comment>
<evidence type="ECO:0000259" key="7">
    <source>
        <dbReference type="PROSITE" id="PS51935"/>
    </source>
</evidence>
<dbReference type="PROSITE" id="PS51935">
    <property type="entry name" value="NLPC_P60"/>
    <property type="match status" value="1"/>
</dbReference>
<feature type="chain" id="PRO_5042833661" evidence="6">
    <location>
        <begin position="24"/>
        <end position="172"/>
    </location>
</feature>
<feature type="domain" description="NlpC/P60" evidence="7">
    <location>
        <begin position="48"/>
        <end position="169"/>
    </location>
</feature>
<gene>
    <name evidence="8" type="ORF">HV331_25935</name>
</gene>
<dbReference type="SUPFAM" id="SSF54001">
    <property type="entry name" value="Cysteine proteinases"/>
    <property type="match status" value="1"/>
</dbReference>
<evidence type="ECO:0000256" key="3">
    <source>
        <dbReference type="ARBA" id="ARBA00022729"/>
    </source>
</evidence>
<evidence type="ECO:0000313" key="9">
    <source>
        <dbReference type="Proteomes" id="UP000514462"/>
    </source>
</evidence>
<dbReference type="GO" id="GO:0008234">
    <property type="term" value="F:cysteine-type peptidase activity"/>
    <property type="evidence" value="ECO:0007669"/>
    <property type="project" value="UniProtKB-KW"/>
</dbReference>
<dbReference type="Proteomes" id="UP000514462">
    <property type="component" value="Plasmid pRHBSTW-00938_2"/>
</dbReference>
<dbReference type="InterPro" id="IPR038765">
    <property type="entry name" value="Papain-like_cys_pep_sf"/>
</dbReference>
<keyword evidence="3 6" id="KW-0732">Signal</keyword>
<dbReference type="AlphaFoldDB" id="A0AAP9R1P3"/>
<protein>
    <submittedName>
        <fullName evidence="8">C40 family peptidase</fullName>
    </submittedName>
</protein>